<dbReference type="Pfam" id="PF21082">
    <property type="entry name" value="MS_channel_3rd"/>
    <property type="match status" value="1"/>
</dbReference>
<dbReference type="SUPFAM" id="SSF82861">
    <property type="entry name" value="Mechanosensitive channel protein MscS (YggB), transmembrane region"/>
    <property type="match status" value="1"/>
</dbReference>
<proteinExistence type="inferred from homology"/>
<organism evidence="13 14">
    <name type="scientific">Malonomonas rubra DSM 5091</name>
    <dbReference type="NCBI Taxonomy" id="1122189"/>
    <lineage>
        <taxon>Bacteria</taxon>
        <taxon>Pseudomonadati</taxon>
        <taxon>Thermodesulfobacteriota</taxon>
        <taxon>Desulfuromonadia</taxon>
        <taxon>Desulfuromonadales</taxon>
        <taxon>Geopsychrobacteraceae</taxon>
        <taxon>Malonomonas</taxon>
    </lineage>
</organism>
<dbReference type="InterPro" id="IPR011014">
    <property type="entry name" value="MscS_channel_TM-2"/>
</dbReference>
<evidence type="ECO:0000256" key="7">
    <source>
        <dbReference type="SAM" id="Coils"/>
    </source>
</evidence>
<evidence type="ECO:0000313" key="13">
    <source>
        <dbReference type="EMBL" id="SHJ66020.1"/>
    </source>
</evidence>
<keyword evidence="4 9" id="KW-0812">Transmembrane</keyword>
<keyword evidence="3" id="KW-1003">Cell membrane</keyword>
<dbReference type="OrthoDB" id="9784565at2"/>
<keyword evidence="14" id="KW-1185">Reference proteome</keyword>
<dbReference type="Proteomes" id="UP000184171">
    <property type="component" value="Unassembled WGS sequence"/>
</dbReference>
<dbReference type="GO" id="GO:0008381">
    <property type="term" value="F:mechanosensitive monoatomic ion channel activity"/>
    <property type="evidence" value="ECO:0007669"/>
    <property type="project" value="InterPro"/>
</dbReference>
<comment type="subcellular location">
    <subcellularLocation>
        <location evidence="1">Cell membrane</location>
        <topology evidence="1">Multi-pass membrane protein</topology>
    </subcellularLocation>
</comment>
<dbReference type="InterPro" id="IPR049278">
    <property type="entry name" value="MS_channel_C"/>
</dbReference>
<keyword evidence="6 9" id="KW-0472">Membrane</keyword>
<evidence type="ECO:0000256" key="8">
    <source>
        <dbReference type="SAM" id="MobiDB-lite"/>
    </source>
</evidence>
<feature type="signal peptide" evidence="10">
    <location>
        <begin position="1"/>
        <end position="27"/>
    </location>
</feature>
<evidence type="ECO:0000256" key="9">
    <source>
        <dbReference type="SAM" id="Phobius"/>
    </source>
</evidence>
<keyword evidence="10" id="KW-0732">Signal</keyword>
<dbReference type="InterPro" id="IPR010920">
    <property type="entry name" value="LSM_dom_sf"/>
</dbReference>
<feature type="region of interest" description="Disordered" evidence="8">
    <location>
        <begin position="559"/>
        <end position="603"/>
    </location>
</feature>
<feature type="coiled-coil region" evidence="7">
    <location>
        <begin position="47"/>
        <end position="74"/>
    </location>
</feature>
<evidence type="ECO:0000256" key="6">
    <source>
        <dbReference type="ARBA" id="ARBA00023136"/>
    </source>
</evidence>
<dbReference type="PANTHER" id="PTHR30221:SF1">
    <property type="entry name" value="SMALL-CONDUCTANCE MECHANOSENSITIVE CHANNEL"/>
    <property type="match status" value="1"/>
</dbReference>
<dbReference type="AlphaFoldDB" id="A0A1M6L492"/>
<evidence type="ECO:0000313" key="14">
    <source>
        <dbReference type="Proteomes" id="UP000184171"/>
    </source>
</evidence>
<protein>
    <submittedName>
        <fullName evidence="13">Mechanosensitive ion channel</fullName>
    </submittedName>
</protein>
<feature type="transmembrane region" description="Helical" evidence="9">
    <location>
        <begin position="347"/>
        <end position="367"/>
    </location>
</feature>
<comment type="similarity">
    <text evidence="2">Belongs to the MscS (TC 1.A.23) family.</text>
</comment>
<keyword evidence="7" id="KW-0175">Coiled coil</keyword>
<keyword evidence="5 9" id="KW-1133">Transmembrane helix</keyword>
<dbReference type="SUPFAM" id="SSF50182">
    <property type="entry name" value="Sm-like ribonucleoproteins"/>
    <property type="match status" value="1"/>
</dbReference>
<feature type="domain" description="Mechanosensitive ion channel MscS" evidence="11">
    <location>
        <begin position="393"/>
        <end position="459"/>
    </location>
</feature>
<dbReference type="InterPro" id="IPR011066">
    <property type="entry name" value="MscS_channel_C_sf"/>
</dbReference>
<feature type="compositionally biased region" description="Acidic residues" evidence="8">
    <location>
        <begin position="594"/>
        <end position="603"/>
    </location>
</feature>
<dbReference type="InterPro" id="IPR045275">
    <property type="entry name" value="MscS_archaea/bacteria_type"/>
</dbReference>
<dbReference type="GO" id="GO:0005886">
    <property type="term" value="C:plasma membrane"/>
    <property type="evidence" value="ECO:0007669"/>
    <property type="project" value="UniProtKB-SubCell"/>
</dbReference>
<dbReference type="SUPFAM" id="SSF82689">
    <property type="entry name" value="Mechanosensitive channel protein MscS (YggB), C-terminal domain"/>
    <property type="match status" value="1"/>
</dbReference>
<evidence type="ECO:0000256" key="1">
    <source>
        <dbReference type="ARBA" id="ARBA00004651"/>
    </source>
</evidence>
<evidence type="ECO:0000256" key="2">
    <source>
        <dbReference type="ARBA" id="ARBA00008017"/>
    </source>
</evidence>
<gene>
    <name evidence="13" type="ORF">SAMN02745165_02862</name>
</gene>
<evidence type="ECO:0000256" key="5">
    <source>
        <dbReference type="ARBA" id="ARBA00022989"/>
    </source>
</evidence>
<accession>A0A1M6L492</accession>
<feature type="transmembrane region" description="Helical" evidence="9">
    <location>
        <begin position="373"/>
        <end position="391"/>
    </location>
</feature>
<dbReference type="RefSeq" id="WP_072909425.1">
    <property type="nucleotide sequence ID" value="NZ_FQZT01000012.1"/>
</dbReference>
<reference evidence="13 14" key="1">
    <citation type="submission" date="2016-11" db="EMBL/GenBank/DDBJ databases">
        <authorList>
            <person name="Jaros S."/>
            <person name="Januszkiewicz K."/>
            <person name="Wedrychowicz H."/>
        </authorList>
    </citation>
    <scope>NUCLEOTIDE SEQUENCE [LARGE SCALE GENOMIC DNA]</scope>
    <source>
        <strain evidence="13 14">DSM 5091</strain>
    </source>
</reference>
<dbReference type="InterPro" id="IPR006685">
    <property type="entry name" value="MscS_channel_2nd"/>
</dbReference>
<feature type="chain" id="PRO_5012432285" evidence="10">
    <location>
        <begin position="28"/>
        <end position="603"/>
    </location>
</feature>
<dbReference type="Gene3D" id="3.30.70.100">
    <property type="match status" value="1"/>
</dbReference>
<feature type="transmembrane region" description="Helical" evidence="9">
    <location>
        <begin position="305"/>
        <end position="326"/>
    </location>
</feature>
<name>A0A1M6L492_MALRU</name>
<evidence type="ECO:0000259" key="12">
    <source>
        <dbReference type="Pfam" id="PF21082"/>
    </source>
</evidence>
<feature type="domain" description="Mechanosensitive ion channel MscS C-terminal" evidence="12">
    <location>
        <begin position="466"/>
        <end position="548"/>
    </location>
</feature>
<dbReference type="InterPro" id="IPR023408">
    <property type="entry name" value="MscS_beta-dom_sf"/>
</dbReference>
<sequence length="603" mass="67125">MRIRAKFTLLVWFLLGVCAISATQVVAQQSKEGPRFEEQAAVLDTEIRALIEDAQEFRDRAEGAEDNFARILNRRAEEAGLDAIEKVHDLTRLVIAREKEGQDPGSWRGRAAELLVGMQTGIQDYLKKVLSRKGQDATPDEPVPAALAAYEDRQTELWGRILRLLETSITTMSLARDFGLDVGAQQTFIQKSLTDAVQFLSLSLEGTLEQKDRIEKQLAVLPDDAEVMAKQRLADLKVRRLASNLSLASAMLDRMGLDDARYRQQLIEVTGKVTTDIFDWEVFKGLVSRWLENFGNWLVDNLPQLIFKVLLFLLVLWIAQAVSRLVRRLVAEGLKSSNLNISQLLKNMIVSTAGSLVLLLGLLFGLAQLGISVGPLLAGLGIAGFIVGFALQDTLGNFAAGMMILLYRPYDVGDIVEAGGIFGKVSHMSLVNTTILTFDNQTLVMPNSKIWGDVIKNVTAQEKRRVDMTFGIGYGDDIPKAEKVLTEILTSHDKVLADPAPVVRLHTLNESSVDFVVRPWVKKEDYWDVYWDVTRAVKIRFDEEDISIPFPQRDIHVYSGEQEPLTTLPPTTRPPGSIEQDAFGWRGAQASEVSDSEDEETTG</sequence>
<dbReference type="EMBL" id="FQZT01000012">
    <property type="protein sequence ID" value="SHJ66020.1"/>
    <property type="molecule type" value="Genomic_DNA"/>
</dbReference>
<evidence type="ECO:0000259" key="11">
    <source>
        <dbReference type="Pfam" id="PF00924"/>
    </source>
</evidence>
<dbReference type="PANTHER" id="PTHR30221">
    <property type="entry name" value="SMALL-CONDUCTANCE MECHANOSENSITIVE CHANNEL"/>
    <property type="match status" value="1"/>
</dbReference>
<dbReference type="Pfam" id="PF00924">
    <property type="entry name" value="MS_channel_2nd"/>
    <property type="match status" value="1"/>
</dbReference>
<evidence type="ECO:0000256" key="10">
    <source>
        <dbReference type="SAM" id="SignalP"/>
    </source>
</evidence>
<evidence type="ECO:0000256" key="3">
    <source>
        <dbReference type="ARBA" id="ARBA00022475"/>
    </source>
</evidence>
<dbReference type="Gene3D" id="2.30.30.60">
    <property type="match status" value="1"/>
</dbReference>
<dbReference type="Gene3D" id="1.10.287.1260">
    <property type="match status" value="1"/>
</dbReference>
<evidence type="ECO:0000256" key="4">
    <source>
        <dbReference type="ARBA" id="ARBA00022692"/>
    </source>
</evidence>